<feature type="compositionally biased region" description="Low complexity" evidence="1">
    <location>
        <begin position="8"/>
        <end position="24"/>
    </location>
</feature>
<dbReference type="AlphaFoldDB" id="A0A7S2WE44"/>
<reference evidence="2" key="1">
    <citation type="submission" date="2021-01" db="EMBL/GenBank/DDBJ databases">
        <authorList>
            <person name="Corre E."/>
            <person name="Pelletier E."/>
            <person name="Niang G."/>
            <person name="Scheremetjew M."/>
            <person name="Finn R."/>
            <person name="Kale V."/>
            <person name="Holt S."/>
            <person name="Cochrane G."/>
            <person name="Meng A."/>
            <person name="Brown T."/>
            <person name="Cohen L."/>
        </authorList>
    </citation>
    <scope>NUCLEOTIDE SEQUENCE</scope>
    <source>
        <strain evidence="2">CCMP1243</strain>
    </source>
</reference>
<dbReference type="EMBL" id="HBHJ01013730">
    <property type="protein sequence ID" value="CAD9683456.1"/>
    <property type="molecule type" value="Transcribed_RNA"/>
</dbReference>
<feature type="compositionally biased region" description="Low complexity" evidence="1">
    <location>
        <begin position="292"/>
        <end position="315"/>
    </location>
</feature>
<feature type="compositionally biased region" description="Basic and acidic residues" evidence="1">
    <location>
        <begin position="107"/>
        <end position="123"/>
    </location>
</feature>
<feature type="region of interest" description="Disordered" evidence="1">
    <location>
        <begin position="1"/>
        <end position="334"/>
    </location>
</feature>
<accession>A0A7S2WE44</accession>
<protein>
    <submittedName>
        <fullName evidence="2">Uncharacterized protein</fullName>
    </submittedName>
</protein>
<name>A0A7S2WE44_9STRA</name>
<proteinExistence type="predicted"/>
<organism evidence="2">
    <name type="scientific">Rhizochromulina marina</name>
    <dbReference type="NCBI Taxonomy" id="1034831"/>
    <lineage>
        <taxon>Eukaryota</taxon>
        <taxon>Sar</taxon>
        <taxon>Stramenopiles</taxon>
        <taxon>Ochrophyta</taxon>
        <taxon>Dictyochophyceae</taxon>
        <taxon>Rhizochromulinales</taxon>
        <taxon>Rhizochromulina</taxon>
    </lineage>
</organism>
<gene>
    <name evidence="2" type="ORF">RMAR1173_LOCUS8965</name>
</gene>
<feature type="compositionally biased region" description="Acidic residues" evidence="1">
    <location>
        <begin position="130"/>
        <end position="143"/>
    </location>
</feature>
<feature type="compositionally biased region" description="Basic and acidic residues" evidence="1">
    <location>
        <begin position="165"/>
        <end position="183"/>
    </location>
</feature>
<feature type="compositionally biased region" description="Basic residues" evidence="1">
    <location>
        <begin position="219"/>
        <end position="230"/>
    </location>
</feature>
<feature type="compositionally biased region" description="Polar residues" evidence="1">
    <location>
        <begin position="84"/>
        <end position="93"/>
    </location>
</feature>
<feature type="compositionally biased region" description="Low complexity" evidence="1">
    <location>
        <begin position="185"/>
        <end position="196"/>
    </location>
</feature>
<sequence>MGYRSRADPSSSRPWSASASASRDTNGRARAVEAKASLAPRERARDESEETTSAWWKKYEQRIAAQDGARSPSSPVAQDENTHRQTVTRQPFTRPSHHLKGAVQDNAMDRARSHRAEAADSHRSLSTTEEPLDSSDPEGEEDEGSRRRMARSASAREPSNGGDTGRYRGRETSHEPPMRKQSDEAGPAAARKGAAPYVPRYLQPTEQMRQRHAGTGERQRRHSSAPRARRAGGDEDQSNQQQRKSRLTVPKSPNFSKMSWQRRPEDRVVRDKASTARRPFDQQHRQARTTFTSTAGRGRSASASRATARGRGTTGLHQGGDGYSHQPPARKARF</sequence>
<evidence type="ECO:0000313" key="2">
    <source>
        <dbReference type="EMBL" id="CAD9683456.1"/>
    </source>
</evidence>
<feature type="compositionally biased region" description="Basic and acidic residues" evidence="1">
    <location>
        <begin position="262"/>
        <end position="284"/>
    </location>
</feature>
<evidence type="ECO:0000256" key="1">
    <source>
        <dbReference type="SAM" id="MobiDB-lite"/>
    </source>
</evidence>